<feature type="compositionally biased region" description="Low complexity" evidence="2">
    <location>
        <begin position="53"/>
        <end position="68"/>
    </location>
</feature>
<dbReference type="InterPro" id="IPR050797">
    <property type="entry name" value="Carb_Metab_Trans_Reg"/>
</dbReference>
<reference evidence="5" key="1">
    <citation type="submission" date="2016-09" db="EMBL/GenBank/DDBJ databases">
        <authorList>
            <person name="Guldener U."/>
        </authorList>
    </citation>
    <scope>NUCLEOTIDE SEQUENCE [LARGE SCALE GENOMIC DNA]</scope>
    <source>
        <strain evidence="5">V64-1</strain>
    </source>
</reference>
<dbReference type="PROSITE" id="PS00463">
    <property type="entry name" value="ZN2_CY6_FUNGAL_1"/>
    <property type="match status" value="1"/>
</dbReference>
<feature type="domain" description="Zn(2)-C6 fungal-type" evidence="3">
    <location>
        <begin position="2"/>
        <end position="31"/>
    </location>
</feature>
<gene>
    <name evidence="4" type="ORF">FRV6_16763</name>
</gene>
<dbReference type="SMART" id="SM00066">
    <property type="entry name" value="GAL4"/>
    <property type="match status" value="1"/>
</dbReference>
<dbReference type="EMBL" id="FMJY01000012">
    <property type="protein sequence ID" value="SCO92635.1"/>
    <property type="molecule type" value="Genomic_DNA"/>
</dbReference>
<organism evidence="4 5">
    <name type="scientific">Fusarium oxysporum</name>
    <name type="common">Fusarium vascular wilt</name>
    <dbReference type="NCBI Taxonomy" id="5507"/>
    <lineage>
        <taxon>Eukaryota</taxon>
        <taxon>Fungi</taxon>
        <taxon>Dikarya</taxon>
        <taxon>Ascomycota</taxon>
        <taxon>Pezizomycotina</taxon>
        <taxon>Sordariomycetes</taxon>
        <taxon>Hypocreomycetidae</taxon>
        <taxon>Hypocreales</taxon>
        <taxon>Nectriaceae</taxon>
        <taxon>Fusarium</taxon>
        <taxon>Fusarium oxysporum species complex</taxon>
    </lineage>
</organism>
<dbReference type="SUPFAM" id="SSF57701">
    <property type="entry name" value="Zn2/Cys6 DNA-binding domain"/>
    <property type="match status" value="1"/>
</dbReference>
<evidence type="ECO:0000256" key="2">
    <source>
        <dbReference type="SAM" id="MobiDB-lite"/>
    </source>
</evidence>
<dbReference type="VEuPathDB" id="FungiDB:FOC1_g10006192"/>
<sequence>MACDLCKLRKVKCDMTEPCSNCRMSQLSCAYSARPQKRGRKPGERTMAKRRQQQQQQLQQQQQQQQQQPSPQTPLPEPDPAVTLQSRAQPMASSCALSDGEEGIYGGHIPGHIYQDLMVSFKATLPSVPIVDVVTKCIDLFMQYLFPITPVVHECTLRSYVSLFQPQDSMQLWGLSSPQPSSLPASLQPPSTWSSKAFTAITALCASVASVVPDPFLDQRHAVSTLFLKASRAMHQTYHDHDLEHPDSSSLLIRMWHSAALQNTTGTTELAWHSLWEANLIVCRLRLYDEKSVTQIGGLESQLLRASFWQLHSADRAACALENRPYVLGEHIFPGGLTLLEQGEHDGPLLDDTKSTNRCSLESRLLIGFRLKCSLWLSAGNLIADINSYIRRKKLGIVDLETEGPELVHLTESYLAFSGIVDHLPIWLQCFNNNDGHGQDADVSSYQATCFWVQRINLMTTFHCLRLTVLQKCIEHNVLVIMGLENIELSLAIKKIEIVHDFLQELQMAPFECFKVLGEATVSDNLPQPGPPFITVTDHNYPG</sequence>
<dbReference type="VEuPathDB" id="FungiDB:FOIG_15987"/>
<dbReference type="AlphaFoldDB" id="A0A2H3TYC5"/>
<dbReference type="CDD" id="cd12148">
    <property type="entry name" value="fungal_TF_MHR"/>
    <property type="match status" value="1"/>
</dbReference>
<dbReference type="Pfam" id="PF00172">
    <property type="entry name" value="Zn_clus"/>
    <property type="match status" value="1"/>
</dbReference>
<dbReference type="VEuPathDB" id="FungiDB:HZS61_015943"/>
<dbReference type="GO" id="GO:0000981">
    <property type="term" value="F:DNA-binding transcription factor activity, RNA polymerase II-specific"/>
    <property type="evidence" value="ECO:0007669"/>
    <property type="project" value="InterPro"/>
</dbReference>
<dbReference type="VEuPathDB" id="FungiDB:FOZG_17082"/>
<dbReference type="InterPro" id="IPR036864">
    <property type="entry name" value="Zn2-C6_fun-type_DNA-bd_sf"/>
</dbReference>
<dbReference type="GO" id="GO:0008270">
    <property type="term" value="F:zinc ion binding"/>
    <property type="evidence" value="ECO:0007669"/>
    <property type="project" value="InterPro"/>
</dbReference>
<feature type="region of interest" description="Disordered" evidence="2">
    <location>
        <begin position="33"/>
        <end position="88"/>
    </location>
</feature>
<dbReference type="PROSITE" id="PS50048">
    <property type="entry name" value="ZN2_CY6_FUNGAL_2"/>
    <property type="match status" value="1"/>
</dbReference>
<dbReference type="OrthoDB" id="2283488at2759"/>
<dbReference type="PANTHER" id="PTHR31668">
    <property type="entry name" value="GLUCOSE TRANSPORT TRANSCRIPTION REGULATOR RGT1-RELATED-RELATED"/>
    <property type="match status" value="1"/>
</dbReference>
<proteinExistence type="predicted"/>
<evidence type="ECO:0000313" key="5">
    <source>
        <dbReference type="Proteomes" id="UP000219369"/>
    </source>
</evidence>
<keyword evidence="1" id="KW-0539">Nucleus</keyword>
<dbReference type="CDD" id="cd00067">
    <property type="entry name" value="GAL4"/>
    <property type="match status" value="1"/>
</dbReference>
<name>A0A2H3TYC5_FUSOX</name>
<evidence type="ECO:0000256" key="1">
    <source>
        <dbReference type="ARBA" id="ARBA00023242"/>
    </source>
</evidence>
<evidence type="ECO:0000313" key="4">
    <source>
        <dbReference type="EMBL" id="SCO92635.1"/>
    </source>
</evidence>
<evidence type="ECO:0000259" key="3">
    <source>
        <dbReference type="PROSITE" id="PS50048"/>
    </source>
</evidence>
<dbReference type="Gene3D" id="4.10.240.10">
    <property type="entry name" value="Zn(2)-C6 fungal-type DNA-binding domain"/>
    <property type="match status" value="1"/>
</dbReference>
<dbReference type="PANTHER" id="PTHR31668:SF30">
    <property type="entry name" value="ZN(II)2CYS6 TRANSCRIPTION FACTOR (EUROFUNG)"/>
    <property type="match status" value="1"/>
</dbReference>
<dbReference type="VEuPathDB" id="FungiDB:FOXG_15810"/>
<dbReference type="InterPro" id="IPR001138">
    <property type="entry name" value="Zn2Cys6_DnaBD"/>
</dbReference>
<protein>
    <recommendedName>
        <fullName evidence="3">Zn(2)-C6 fungal-type domain-containing protein</fullName>
    </recommendedName>
</protein>
<accession>A0A2H3TYC5</accession>
<dbReference type="Proteomes" id="UP000219369">
    <property type="component" value="Unassembled WGS sequence"/>
</dbReference>
<dbReference type="VEuPathDB" id="FungiDB:FOMG_16743"/>
<dbReference type="VEuPathDB" id="FungiDB:FOC4_g10002925"/>